<dbReference type="InterPro" id="IPR027417">
    <property type="entry name" value="P-loop_NTPase"/>
</dbReference>
<dbReference type="PROSITE" id="PS00688">
    <property type="entry name" value="SIGMA54_INTERACT_3"/>
    <property type="match status" value="1"/>
</dbReference>
<dbReference type="RefSeq" id="WP_338606215.1">
    <property type="nucleotide sequence ID" value="NZ_AP028679.1"/>
</dbReference>
<dbReference type="EMBL" id="AP028679">
    <property type="protein sequence ID" value="BEQ14511.1"/>
    <property type="molecule type" value="Genomic_DNA"/>
</dbReference>
<dbReference type="PRINTS" id="PR01590">
    <property type="entry name" value="HTHFIS"/>
</dbReference>
<dbReference type="SMART" id="SM00448">
    <property type="entry name" value="REC"/>
    <property type="match status" value="1"/>
</dbReference>
<dbReference type="InterPro" id="IPR058031">
    <property type="entry name" value="AAA_lid_NorR"/>
</dbReference>
<dbReference type="Gene3D" id="3.40.50.300">
    <property type="entry name" value="P-loop containing nucleotide triphosphate hydrolases"/>
    <property type="match status" value="1"/>
</dbReference>
<keyword evidence="1 8" id="KW-0597">Phosphoprotein</keyword>
<dbReference type="PROSITE" id="PS00676">
    <property type="entry name" value="SIGMA54_INTERACT_2"/>
    <property type="match status" value="1"/>
</dbReference>
<keyword evidence="4" id="KW-0902">Two-component regulatory system</keyword>
<dbReference type="InterPro" id="IPR009057">
    <property type="entry name" value="Homeodomain-like_sf"/>
</dbReference>
<dbReference type="CDD" id="cd17536">
    <property type="entry name" value="REC_YesN-like"/>
    <property type="match status" value="1"/>
</dbReference>
<dbReference type="GO" id="GO:0006355">
    <property type="term" value="P:regulation of DNA-templated transcription"/>
    <property type="evidence" value="ECO:0007669"/>
    <property type="project" value="InterPro"/>
</dbReference>
<dbReference type="Pfam" id="PF02954">
    <property type="entry name" value="HTH_8"/>
    <property type="match status" value="1"/>
</dbReference>
<dbReference type="GO" id="GO:0000160">
    <property type="term" value="P:phosphorelay signal transduction system"/>
    <property type="evidence" value="ECO:0007669"/>
    <property type="project" value="UniProtKB-KW"/>
</dbReference>
<dbReference type="CDD" id="cd00009">
    <property type="entry name" value="AAA"/>
    <property type="match status" value="1"/>
</dbReference>
<dbReference type="KEGG" id="dmp:FAK_15770"/>
<dbReference type="SUPFAM" id="SSF46689">
    <property type="entry name" value="Homeodomain-like"/>
    <property type="match status" value="1"/>
</dbReference>
<dbReference type="AlphaFoldDB" id="A0AAU9EVG8"/>
<dbReference type="InterPro" id="IPR025944">
    <property type="entry name" value="Sigma_54_int_dom_CS"/>
</dbReference>
<dbReference type="InterPro" id="IPR011006">
    <property type="entry name" value="CheY-like_superfamily"/>
</dbReference>
<dbReference type="InterPro" id="IPR002078">
    <property type="entry name" value="Sigma_54_int"/>
</dbReference>
<dbReference type="PROSITE" id="PS50045">
    <property type="entry name" value="SIGMA54_INTERACT_4"/>
    <property type="match status" value="1"/>
</dbReference>
<dbReference type="PANTHER" id="PTHR32071:SF57">
    <property type="entry name" value="C4-DICARBOXYLATE TRANSPORT TRANSCRIPTIONAL REGULATORY PROTEIN DCTD"/>
    <property type="match status" value="1"/>
</dbReference>
<keyword evidence="3" id="KW-0067">ATP-binding</keyword>
<dbReference type="PROSITE" id="PS00675">
    <property type="entry name" value="SIGMA54_INTERACT_1"/>
    <property type="match status" value="1"/>
</dbReference>
<evidence type="ECO:0000256" key="3">
    <source>
        <dbReference type="ARBA" id="ARBA00022840"/>
    </source>
</evidence>
<evidence type="ECO:0000313" key="11">
    <source>
        <dbReference type="EMBL" id="BEQ14511.1"/>
    </source>
</evidence>
<reference evidence="12" key="1">
    <citation type="journal article" date="2023" name="Arch. Microbiol.">
        <title>Desulfoferula mesophilus gen. nov. sp. nov., a mesophilic sulfate-reducing bacterium isolated from a brackish lake sediment.</title>
        <authorList>
            <person name="Watanabe T."/>
            <person name="Yabe T."/>
            <person name="Tsuji J.M."/>
            <person name="Fukui M."/>
        </authorList>
    </citation>
    <scope>NUCLEOTIDE SEQUENCE [LARGE SCALE GENOMIC DNA]</scope>
    <source>
        <strain evidence="12">12FAK</strain>
    </source>
</reference>
<evidence type="ECO:0000256" key="1">
    <source>
        <dbReference type="ARBA" id="ARBA00022553"/>
    </source>
</evidence>
<dbReference type="Gene3D" id="1.10.10.60">
    <property type="entry name" value="Homeodomain-like"/>
    <property type="match status" value="1"/>
</dbReference>
<dbReference type="GO" id="GO:0005524">
    <property type="term" value="F:ATP binding"/>
    <property type="evidence" value="ECO:0007669"/>
    <property type="project" value="UniProtKB-KW"/>
</dbReference>
<proteinExistence type="predicted"/>
<evidence type="ECO:0000259" key="9">
    <source>
        <dbReference type="PROSITE" id="PS50045"/>
    </source>
</evidence>
<name>A0AAU9EVG8_9BACT</name>
<dbReference type="PANTHER" id="PTHR32071">
    <property type="entry name" value="TRANSCRIPTIONAL REGULATORY PROTEIN"/>
    <property type="match status" value="1"/>
</dbReference>
<evidence type="ECO:0000256" key="8">
    <source>
        <dbReference type="PROSITE-ProRule" id="PRU00169"/>
    </source>
</evidence>
<evidence type="ECO:0000256" key="5">
    <source>
        <dbReference type="ARBA" id="ARBA00023015"/>
    </source>
</evidence>
<organism evidence="11 12">
    <name type="scientific">Desulfoferula mesophila</name>
    <dbReference type="NCBI Taxonomy" id="3058419"/>
    <lineage>
        <taxon>Bacteria</taxon>
        <taxon>Pseudomonadati</taxon>
        <taxon>Thermodesulfobacteriota</taxon>
        <taxon>Desulfarculia</taxon>
        <taxon>Desulfarculales</taxon>
        <taxon>Desulfarculaceae</taxon>
        <taxon>Desulfoferula</taxon>
    </lineage>
</organism>
<dbReference type="SUPFAM" id="SSF52540">
    <property type="entry name" value="P-loop containing nucleoside triphosphate hydrolases"/>
    <property type="match status" value="1"/>
</dbReference>
<feature type="domain" description="Sigma-54 factor interaction" evidence="9">
    <location>
        <begin position="147"/>
        <end position="376"/>
    </location>
</feature>
<dbReference type="InterPro" id="IPR002197">
    <property type="entry name" value="HTH_Fis"/>
</dbReference>
<dbReference type="PROSITE" id="PS50110">
    <property type="entry name" value="RESPONSE_REGULATORY"/>
    <property type="match status" value="1"/>
</dbReference>
<accession>A0AAU9EVG8</accession>
<evidence type="ECO:0000313" key="12">
    <source>
        <dbReference type="Proteomes" id="UP001366166"/>
    </source>
</evidence>
<feature type="domain" description="Response regulatory" evidence="10">
    <location>
        <begin position="6"/>
        <end position="120"/>
    </location>
</feature>
<evidence type="ECO:0000256" key="6">
    <source>
        <dbReference type="ARBA" id="ARBA00023125"/>
    </source>
</evidence>
<dbReference type="SMART" id="SM00382">
    <property type="entry name" value="AAA"/>
    <property type="match status" value="1"/>
</dbReference>
<dbReference type="Proteomes" id="UP001366166">
    <property type="component" value="Chromosome"/>
</dbReference>
<dbReference type="FunFam" id="3.40.50.2300:FF:000018">
    <property type="entry name" value="DNA-binding transcriptional regulator NtrC"/>
    <property type="match status" value="1"/>
</dbReference>
<dbReference type="InterPro" id="IPR001789">
    <property type="entry name" value="Sig_transdc_resp-reg_receiver"/>
</dbReference>
<dbReference type="FunFam" id="3.40.50.300:FF:000006">
    <property type="entry name" value="DNA-binding transcriptional regulator NtrC"/>
    <property type="match status" value="1"/>
</dbReference>
<evidence type="ECO:0000256" key="4">
    <source>
        <dbReference type="ARBA" id="ARBA00023012"/>
    </source>
</evidence>
<dbReference type="Pfam" id="PF00072">
    <property type="entry name" value="Response_reg"/>
    <property type="match status" value="1"/>
</dbReference>
<dbReference type="Gene3D" id="1.10.8.60">
    <property type="match status" value="1"/>
</dbReference>
<dbReference type="Pfam" id="PF00158">
    <property type="entry name" value="Sigma54_activat"/>
    <property type="match status" value="1"/>
</dbReference>
<dbReference type="InterPro" id="IPR025943">
    <property type="entry name" value="Sigma_54_int_dom_ATP-bd_2"/>
</dbReference>
<evidence type="ECO:0000259" key="10">
    <source>
        <dbReference type="PROSITE" id="PS50110"/>
    </source>
</evidence>
<sequence length="449" mass="49145">MSNPLRVLVVDDELAMRESIAAWLVQDGQQVAKAAGGREALDLMEEREFDLALVDIKMPGMDGLELLKHIKEGHPDTLVIIVTAYGSIESAVDAMKSGASDYLLKPFDPEHLMLLLEKMGRQRRLMQENKMLRLRVAEGRASGFEDMVGGSPAMLKVFEQIEEVAATDAPVLIAGETGSGKELVARAIHNRSARSFGPFVAINCGAQSESLLESELFGHERGAFTGAVKARRGRLEMADGGTLFLDEVGEISPKMQVALLRVLEDGSFMRVGGGQPLTSDFRLICATHRNLPELIAAGGFRQDFYYRINVFSVNVPPLRQRREDVIPLAEHFIAVFSQETGKAAPELEDKARRALLGYAWPGNVRELRNIMERAVIVSKGGHIGLEQLTFLEEGPKPGASSMSLAEMEAEHIRRVLQAHGNNITQAAAALGIDRTTLARKIKKAGLRTS</sequence>
<evidence type="ECO:0000256" key="2">
    <source>
        <dbReference type="ARBA" id="ARBA00022741"/>
    </source>
</evidence>
<dbReference type="Pfam" id="PF25601">
    <property type="entry name" value="AAA_lid_14"/>
    <property type="match status" value="1"/>
</dbReference>
<keyword evidence="6" id="KW-0238">DNA-binding</keyword>
<keyword evidence="12" id="KW-1185">Reference proteome</keyword>
<keyword evidence="5" id="KW-0805">Transcription regulation</keyword>
<feature type="modified residue" description="4-aspartylphosphate" evidence="8">
    <location>
        <position position="55"/>
    </location>
</feature>
<evidence type="ECO:0000256" key="7">
    <source>
        <dbReference type="ARBA" id="ARBA00023163"/>
    </source>
</evidence>
<dbReference type="InterPro" id="IPR025662">
    <property type="entry name" value="Sigma_54_int_dom_ATP-bd_1"/>
</dbReference>
<dbReference type="SUPFAM" id="SSF52172">
    <property type="entry name" value="CheY-like"/>
    <property type="match status" value="1"/>
</dbReference>
<gene>
    <name evidence="11" type="ORF">FAK_15770</name>
</gene>
<dbReference type="InterPro" id="IPR003593">
    <property type="entry name" value="AAA+_ATPase"/>
</dbReference>
<keyword evidence="2" id="KW-0547">Nucleotide-binding</keyword>
<keyword evidence="7" id="KW-0804">Transcription</keyword>
<dbReference type="Gene3D" id="3.40.50.2300">
    <property type="match status" value="1"/>
</dbReference>
<protein>
    <submittedName>
        <fullName evidence="11">Acetoacetate metabolism regulatory protein AtoC</fullName>
    </submittedName>
</protein>
<dbReference type="GO" id="GO:0043565">
    <property type="term" value="F:sequence-specific DNA binding"/>
    <property type="evidence" value="ECO:0007669"/>
    <property type="project" value="InterPro"/>
</dbReference>